<proteinExistence type="inferred from homology"/>
<dbReference type="Pfam" id="PF22700">
    <property type="entry name" value="MVD-like_N"/>
    <property type="match status" value="1"/>
</dbReference>
<evidence type="ECO:0000256" key="6">
    <source>
        <dbReference type="ARBA" id="ARBA00023098"/>
    </source>
</evidence>
<dbReference type="InterPro" id="IPR020568">
    <property type="entry name" value="Ribosomal_Su5_D2-typ_SF"/>
</dbReference>
<dbReference type="InterPro" id="IPR005935">
    <property type="entry name" value="Mev_decarb"/>
</dbReference>
<feature type="domain" description="Diphosphomevalonate decarboxylase-like N-terminal" evidence="9">
    <location>
        <begin position="13"/>
        <end position="168"/>
    </location>
</feature>
<dbReference type="Proteomes" id="UP000214739">
    <property type="component" value="Unassembled WGS sequence"/>
</dbReference>
<sequence length="328" mass="35689">MTTSSNKTVTTVAHTNIALIKYWGKQDSELIIPYTSSLSLTLDQFYTQTSVQFNANLSEDRITIDDHVVTGTGSKRVHDFLELVRQESGLNLSAEVNSTNHVPTAAGLASSASAFAALAAAASKAAGMNLSLTDLSRLARRGSGSACRSIFGGFVEWQKGFDDASSFAVPIETRHLNDIRIVALTVEKHQKPVSSRKGMAFSVKTSPYYPTWIKVVDADLANIKAAIKDNDFTRFGTISELNAMRMHALTLSADPDFLYFTGDTLVAMNEVKRLRHSGIECYYTIDAGPNIKIICQQANVKVITYTFSTLFGPTKVTVAKPGPGVKYL</sequence>
<evidence type="ECO:0000256" key="3">
    <source>
        <dbReference type="ARBA" id="ARBA00022516"/>
    </source>
</evidence>
<dbReference type="SUPFAM" id="SSF55060">
    <property type="entry name" value="GHMP Kinase, C-terminal domain"/>
    <property type="match status" value="1"/>
</dbReference>
<keyword evidence="6" id="KW-0443">Lipid metabolism</keyword>
<evidence type="ECO:0000256" key="5">
    <source>
        <dbReference type="ARBA" id="ARBA00022840"/>
    </source>
</evidence>
<evidence type="ECO:0000313" key="11">
    <source>
        <dbReference type="EMBL" id="TDG87748.1"/>
    </source>
</evidence>
<keyword evidence="7" id="KW-0456">Lyase</keyword>
<comment type="similarity">
    <text evidence="1">Belongs to the diphosphomevalonate decarboxylase family.</text>
</comment>
<dbReference type="Gene3D" id="3.30.230.10">
    <property type="match status" value="1"/>
</dbReference>
<dbReference type="SUPFAM" id="SSF54211">
    <property type="entry name" value="Ribosomal protein S5 domain 2-like"/>
    <property type="match status" value="1"/>
</dbReference>
<evidence type="ECO:0000256" key="7">
    <source>
        <dbReference type="ARBA" id="ARBA00023239"/>
    </source>
</evidence>
<accession>A0A224V2L6</accession>
<dbReference type="EC" id="4.1.1.33" evidence="2"/>
<feature type="domain" description="Mvd1 C-terminal" evidence="8">
    <location>
        <begin position="182"/>
        <end position="315"/>
    </location>
</feature>
<dbReference type="AlphaFoldDB" id="A0A224V2L6"/>
<dbReference type="InterPro" id="IPR053859">
    <property type="entry name" value="MVD-like_N"/>
</dbReference>
<evidence type="ECO:0000256" key="1">
    <source>
        <dbReference type="ARBA" id="ARBA00008831"/>
    </source>
</evidence>
<dbReference type="InterPro" id="IPR014721">
    <property type="entry name" value="Ribsml_uS5_D2-typ_fold_subgr"/>
</dbReference>
<dbReference type="InterPro" id="IPR036554">
    <property type="entry name" value="GHMP_kinase_C_sf"/>
</dbReference>
<dbReference type="RefSeq" id="WP_057962193.1">
    <property type="nucleotide sequence ID" value="NZ_BAAAXO010000047.1"/>
</dbReference>
<evidence type="ECO:0000313" key="10">
    <source>
        <dbReference type="EMBL" id="GAW71098.1"/>
    </source>
</evidence>
<dbReference type="OrthoDB" id="5498344at2"/>
<dbReference type="EMBL" id="PUFL01000098">
    <property type="protein sequence ID" value="TDG87748.1"/>
    <property type="molecule type" value="Genomic_DNA"/>
</dbReference>
<dbReference type="GO" id="GO:0005524">
    <property type="term" value="F:ATP binding"/>
    <property type="evidence" value="ECO:0007669"/>
    <property type="project" value="UniProtKB-KW"/>
</dbReference>
<dbReference type="InterPro" id="IPR041431">
    <property type="entry name" value="Mvd1_C"/>
</dbReference>
<reference evidence="10 12" key="1">
    <citation type="journal article" date="2017" name="Biosci Microbiota Food Health">
        <title>Genomic characterization reconfirms the taxonomic status of Lactobacillus parakefiri.</title>
        <authorList>
            <person name="Tanizawa Y."/>
            <person name="Kobayashi H."/>
            <person name="Kaminuma E."/>
            <person name="Sakamoto M."/>
            <person name="Ohkuma M."/>
            <person name="Nakamura Y."/>
            <person name="Arita M."/>
            <person name="Tohno M."/>
        </authorList>
    </citation>
    <scope>NUCLEOTIDE SEQUENCE [LARGE SCALE GENOMIC DNA]</scope>
    <source>
        <strain evidence="10 12">JCM 8573</strain>
    </source>
</reference>
<dbReference type="FunFam" id="3.30.230.10:FF:000072">
    <property type="entry name" value="Diphosphomevalonate decarboxylase"/>
    <property type="match status" value="1"/>
</dbReference>
<keyword evidence="4" id="KW-0547">Nucleotide-binding</keyword>
<evidence type="ECO:0000256" key="4">
    <source>
        <dbReference type="ARBA" id="ARBA00022741"/>
    </source>
</evidence>
<name>A0A224V2L6_9LACO</name>
<evidence type="ECO:0000256" key="2">
    <source>
        <dbReference type="ARBA" id="ARBA00012296"/>
    </source>
</evidence>
<dbReference type="Proteomes" id="UP000294668">
    <property type="component" value="Unassembled WGS sequence"/>
</dbReference>
<keyword evidence="13" id="KW-1185">Reference proteome</keyword>
<protein>
    <recommendedName>
        <fullName evidence="2">diphosphomevalonate decarboxylase</fullName>
        <ecNumber evidence="2">4.1.1.33</ecNumber>
    </recommendedName>
</protein>
<gene>
    <name evidence="10" type="primary">mvaD</name>
    <name evidence="11" type="ORF">C5L28_000216</name>
    <name evidence="10" type="ORF">LPKJCM_00169</name>
</gene>
<evidence type="ECO:0000313" key="13">
    <source>
        <dbReference type="Proteomes" id="UP000294668"/>
    </source>
</evidence>
<keyword evidence="5" id="KW-0067">ATP-binding</keyword>
<reference evidence="11" key="3">
    <citation type="submission" date="2019-02" db="EMBL/GenBank/DDBJ databases">
        <authorList>
            <person name="Buron G."/>
            <person name="Chaylann A."/>
            <person name="Dolejs I."/>
            <person name="Forster J."/>
            <person name="Miks M.H."/>
        </authorList>
    </citation>
    <scope>NUCLEOTIDE SEQUENCE</scope>
    <source>
        <strain evidence="11">DSM 10551</strain>
    </source>
</reference>
<dbReference type="PIRSF" id="PIRSF015950">
    <property type="entry name" value="Mev_P_decrbx"/>
    <property type="match status" value="1"/>
</dbReference>
<evidence type="ECO:0000313" key="12">
    <source>
        <dbReference type="Proteomes" id="UP000214739"/>
    </source>
</evidence>
<dbReference type="EMBL" id="BDGB01000017">
    <property type="protein sequence ID" value="GAW71098.1"/>
    <property type="molecule type" value="Genomic_DNA"/>
</dbReference>
<comment type="caution">
    <text evidence="10">The sequence shown here is derived from an EMBL/GenBank/DDBJ whole genome shotgun (WGS) entry which is preliminary data.</text>
</comment>
<reference evidence="11 13" key="2">
    <citation type="journal article" date="2019" name="Appl. Microbiol. Biotechnol.">
        <title>Uncovering carbohydrate metabolism through a genotype-phenotype association study of 56 lactic acid bacteria genomes.</title>
        <authorList>
            <person name="Buron-Moles G."/>
            <person name="Chailyan A."/>
            <person name="Dolejs I."/>
            <person name="Forster J."/>
            <person name="Miks M.H."/>
        </authorList>
    </citation>
    <scope>NUCLEOTIDE SEQUENCE [LARGE SCALE GENOMIC DNA]</scope>
    <source>
        <strain evidence="11 13">DSM 10551</strain>
    </source>
</reference>
<dbReference type="NCBIfam" id="TIGR01240">
    <property type="entry name" value="mevDPdecarb"/>
    <property type="match status" value="1"/>
</dbReference>
<keyword evidence="3" id="KW-0444">Lipid biosynthesis</keyword>
<evidence type="ECO:0000259" key="9">
    <source>
        <dbReference type="Pfam" id="PF22700"/>
    </source>
</evidence>
<dbReference type="GO" id="GO:0004163">
    <property type="term" value="F:diphosphomevalonate decarboxylase activity"/>
    <property type="evidence" value="ECO:0007669"/>
    <property type="project" value="UniProtKB-EC"/>
</dbReference>
<dbReference type="PANTHER" id="PTHR10977">
    <property type="entry name" value="DIPHOSPHOMEVALONATE DECARBOXYLASE"/>
    <property type="match status" value="1"/>
</dbReference>
<organism evidence="10 12">
    <name type="scientific">Lentilactobacillus parakefiri</name>
    <dbReference type="NCBI Taxonomy" id="152332"/>
    <lineage>
        <taxon>Bacteria</taxon>
        <taxon>Bacillati</taxon>
        <taxon>Bacillota</taxon>
        <taxon>Bacilli</taxon>
        <taxon>Lactobacillales</taxon>
        <taxon>Lactobacillaceae</taxon>
        <taxon>Lentilactobacillus</taxon>
    </lineage>
</organism>
<dbReference type="GO" id="GO:0005829">
    <property type="term" value="C:cytosol"/>
    <property type="evidence" value="ECO:0007669"/>
    <property type="project" value="InterPro"/>
</dbReference>
<evidence type="ECO:0000259" key="8">
    <source>
        <dbReference type="Pfam" id="PF18376"/>
    </source>
</evidence>
<dbReference type="Pfam" id="PF18376">
    <property type="entry name" value="MDD_C"/>
    <property type="match status" value="1"/>
</dbReference>
<dbReference type="GO" id="GO:0019287">
    <property type="term" value="P:isopentenyl diphosphate biosynthetic process, mevalonate pathway"/>
    <property type="evidence" value="ECO:0007669"/>
    <property type="project" value="InterPro"/>
</dbReference>
<dbReference type="Gene3D" id="3.30.70.890">
    <property type="entry name" value="GHMP kinase, C-terminal domain"/>
    <property type="match status" value="1"/>
</dbReference>
<dbReference type="InterPro" id="IPR029765">
    <property type="entry name" value="Mev_diP_decarb"/>
</dbReference>
<dbReference type="PANTHER" id="PTHR10977:SF3">
    <property type="entry name" value="DIPHOSPHOMEVALONATE DECARBOXYLASE"/>
    <property type="match status" value="1"/>
</dbReference>